<proteinExistence type="inferred from homology"/>
<feature type="region of interest" description="Disordered" evidence="2">
    <location>
        <begin position="202"/>
        <end position="255"/>
    </location>
</feature>
<reference evidence="4" key="2">
    <citation type="submission" date="2023-04" db="EMBL/GenBank/DDBJ databases">
        <authorList>
            <person name="Bruccoleri R.E."/>
            <person name="Oakeley E.J."/>
            <person name="Faust A.-M."/>
            <person name="Dessus-Babus S."/>
            <person name="Altorfer M."/>
            <person name="Burckhardt D."/>
            <person name="Oertli M."/>
            <person name="Naumann U."/>
            <person name="Petersen F."/>
            <person name="Wong J."/>
        </authorList>
    </citation>
    <scope>NUCLEOTIDE SEQUENCE</scope>
    <source>
        <strain evidence="4">GSM-AAB239-AS_SAM_17_03QT</strain>
        <tissue evidence="4">Leaf</tissue>
    </source>
</reference>
<feature type="compositionally biased region" description="Basic and acidic residues" evidence="2">
    <location>
        <begin position="97"/>
        <end position="112"/>
    </location>
</feature>
<reference evidence="4" key="1">
    <citation type="journal article" date="2023" name="GigaByte">
        <title>Genome assembly of the bearded iris, Iris pallida Lam.</title>
        <authorList>
            <person name="Bruccoleri R.E."/>
            <person name="Oakeley E.J."/>
            <person name="Faust A.M.E."/>
            <person name="Altorfer M."/>
            <person name="Dessus-Babus S."/>
            <person name="Burckhardt D."/>
            <person name="Oertli M."/>
            <person name="Naumann U."/>
            <person name="Petersen F."/>
            <person name="Wong J."/>
        </authorList>
    </citation>
    <scope>NUCLEOTIDE SEQUENCE</scope>
    <source>
        <strain evidence="4">GSM-AAB239-AS_SAM_17_03QT</strain>
    </source>
</reference>
<gene>
    <name evidence="4" type="ORF">M6B38_244815</name>
</gene>
<comment type="similarity">
    <text evidence="1">Belongs to the remorin family.</text>
</comment>
<evidence type="ECO:0000256" key="1">
    <source>
        <dbReference type="ARBA" id="ARBA00005711"/>
    </source>
</evidence>
<dbReference type="Pfam" id="PF03763">
    <property type="entry name" value="Remorin_C"/>
    <property type="match status" value="1"/>
</dbReference>
<dbReference type="AlphaFoldDB" id="A0AAX6DI52"/>
<organism evidence="4 5">
    <name type="scientific">Iris pallida</name>
    <name type="common">Sweet iris</name>
    <dbReference type="NCBI Taxonomy" id="29817"/>
    <lineage>
        <taxon>Eukaryota</taxon>
        <taxon>Viridiplantae</taxon>
        <taxon>Streptophyta</taxon>
        <taxon>Embryophyta</taxon>
        <taxon>Tracheophyta</taxon>
        <taxon>Spermatophyta</taxon>
        <taxon>Magnoliopsida</taxon>
        <taxon>Liliopsida</taxon>
        <taxon>Asparagales</taxon>
        <taxon>Iridaceae</taxon>
        <taxon>Iridoideae</taxon>
        <taxon>Irideae</taxon>
        <taxon>Iris</taxon>
    </lineage>
</organism>
<sequence>MSGDDQRPSSTTTTTTTSRRDIEHPEVVRDIHALTLPQPASHGRREESWEAGSRSSTLSLGSEVANFGSMSREFNALVVAGSTAHGGTAAAENLGRIGEEESGREEEGREALEETNPLAIVPDSNPAASPRFSNNTRASTSTATSGSILGGGSAGEVSVHRVKMEEVAWKIGAWETAEVAKINNRFKTEEVEINVWESEQEEKAAATLRKIEAKKTRREEGEGDREDAERHSESTPQGRGEEGRGEREEGDEDGEDLGAVAFVQGCREGSLLQEVHLLVILTRINCALGQLFASL</sequence>
<feature type="compositionally biased region" description="Basic and acidic residues" evidence="2">
    <location>
        <begin position="18"/>
        <end position="32"/>
    </location>
</feature>
<evidence type="ECO:0000313" key="5">
    <source>
        <dbReference type="Proteomes" id="UP001140949"/>
    </source>
</evidence>
<feature type="region of interest" description="Disordered" evidence="2">
    <location>
        <begin position="1"/>
        <end position="59"/>
    </location>
</feature>
<feature type="domain" description="Remorin C-terminal" evidence="3">
    <location>
        <begin position="166"/>
        <end position="217"/>
    </location>
</feature>
<dbReference type="Proteomes" id="UP001140949">
    <property type="component" value="Unassembled WGS sequence"/>
</dbReference>
<keyword evidence="5" id="KW-1185">Reference proteome</keyword>
<protein>
    <recommendedName>
        <fullName evidence="3">Remorin C-terminal domain-containing protein</fullName>
    </recommendedName>
</protein>
<evidence type="ECO:0000259" key="3">
    <source>
        <dbReference type="Pfam" id="PF03763"/>
    </source>
</evidence>
<accession>A0AAX6DI52</accession>
<evidence type="ECO:0000256" key="2">
    <source>
        <dbReference type="SAM" id="MobiDB-lite"/>
    </source>
</evidence>
<feature type="compositionally biased region" description="Basic and acidic residues" evidence="2">
    <location>
        <begin position="227"/>
        <end position="247"/>
    </location>
</feature>
<dbReference type="EMBL" id="JANAVB010044419">
    <property type="protein sequence ID" value="KAJ6791436.1"/>
    <property type="molecule type" value="Genomic_DNA"/>
</dbReference>
<comment type="caution">
    <text evidence="4">The sequence shown here is derived from an EMBL/GenBank/DDBJ whole genome shotgun (WGS) entry which is preliminary data.</text>
</comment>
<dbReference type="InterPro" id="IPR005516">
    <property type="entry name" value="Remorin_C"/>
</dbReference>
<name>A0AAX6DI52_IRIPA</name>
<feature type="region of interest" description="Disordered" evidence="2">
    <location>
        <begin position="85"/>
        <end position="154"/>
    </location>
</feature>
<feature type="compositionally biased region" description="Low complexity" evidence="2">
    <location>
        <begin position="138"/>
        <end position="147"/>
    </location>
</feature>
<feature type="compositionally biased region" description="Basic and acidic residues" evidence="2">
    <location>
        <begin position="202"/>
        <end position="220"/>
    </location>
</feature>
<evidence type="ECO:0000313" key="4">
    <source>
        <dbReference type="EMBL" id="KAJ6791436.1"/>
    </source>
</evidence>